<sequence length="147" mass="15196">MTPAAHPYQATCVEIDGRGLLILGPSGSGKSSLALSLIDRGARLVGDDSLLVEERDGRLLAGPHPNTRGLLEIRNLGLLAFPCAQVVAVALAVVLDPAAPRYIEEASSLDLCGAAIPSLALCPHDSVLPLKAELALRRFGLGAGLSQ</sequence>
<feature type="domain" description="HPr kinase/phosphorylase C-terminal" evidence="1">
    <location>
        <begin position="9"/>
        <end position="80"/>
    </location>
</feature>
<reference evidence="2 3" key="1">
    <citation type="submission" date="2019-12" db="EMBL/GenBank/DDBJ databases">
        <authorList>
            <person name="Feng G."/>
            <person name="Zhu H."/>
        </authorList>
    </citation>
    <scope>NUCLEOTIDE SEQUENCE [LARGE SCALE GENOMIC DNA]</scope>
    <source>
        <strain evidence="2 3">FGD1</strain>
    </source>
</reference>
<dbReference type="AlphaFoldDB" id="A0A7X4GFN3"/>
<evidence type="ECO:0000259" key="1">
    <source>
        <dbReference type="Pfam" id="PF07475"/>
    </source>
</evidence>
<dbReference type="Gene3D" id="3.40.50.300">
    <property type="entry name" value="P-loop containing nucleotide triphosphate hydrolases"/>
    <property type="match status" value="1"/>
</dbReference>
<proteinExistence type="predicted"/>
<dbReference type="Proteomes" id="UP000465810">
    <property type="component" value="Unassembled WGS sequence"/>
</dbReference>
<accession>A0A7X4GFN3</accession>
<dbReference type="Pfam" id="PF07475">
    <property type="entry name" value="Hpr_kinase_C"/>
    <property type="match status" value="1"/>
</dbReference>
<dbReference type="EMBL" id="WVTD01000002">
    <property type="protein sequence ID" value="MYL96902.1"/>
    <property type="molecule type" value="Genomic_DNA"/>
</dbReference>
<name>A0A7X4GFN3_9SPHN</name>
<organism evidence="2 3">
    <name type="scientific">Novosphingobium silvae</name>
    <dbReference type="NCBI Taxonomy" id="2692619"/>
    <lineage>
        <taxon>Bacteria</taxon>
        <taxon>Pseudomonadati</taxon>
        <taxon>Pseudomonadota</taxon>
        <taxon>Alphaproteobacteria</taxon>
        <taxon>Sphingomonadales</taxon>
        <taxon>Sphingomonadaceae</taxon>
        <taxon>Novosphingobium</taxon>
    </lineage>
</organism>
<keyword evidence="3" id="KW-1185">Reference proteome</keyword>
<evidence type="ECO:0000313" key="2">
    <source>
        <dbReference type="EMBL" id="MYL96902.1"/>
    </source>
</evidence>
<dbReference type="GO" id="GO:0006109">
    <property type="term" value="P:regulation of carbohydrate metabolic process"/>
    <property type="evidence" value="ECO:0007669"/>
    <property type="project" value="InterPro"/>
</dbReference>
<dbReference type="GO" id="GO:0005524">
    <property type="term" value="F:ATP binding"/>
    <property type="evidence" value="ECO:0007669"/>
    <property type="project" value="InterPro"/>
</dbReference>
<dbReference type="GO" id="GO:0000155">
    <property type="term" value="F:phosphorelay sensor kinase activity"/>
    <property type="evidence" value="ECO:0007669"/>
    <property type="project" value="InterPro"/>
</dbReference>
<dbReference type="SUPFAM" id="SSF53795">
    <property type="entry name" value="PEP carboxykinase-like"/>
    <property type="match status" value="1"/>
</dbReference>
<keyword evidence="2" id="KW-0808">Transferase</keyword>
<evidence type="ECO:0000313" key="3">
    <source>
        <dbReference type="Proteomes" id="UP000465810"/>
    </source>
</evidence>
<dbReference type="RefSeq" id="WP_160984641.1">
    <property type="nucleotide sequence ID" value="NZ_WVTD01000002.1"/>
</dbReference>
<gene>
    <name evidence="2" type="ORF">GR702_03815</name>
</gene>
<dbReference type="InterPro" id="IPR011104">
    <property type="entry name" value="Hpr_kin/Pase_C"/>
</dbReference>
<keyword evidence="2" id="KW-0418">Kinase</keyword>
<protein>
    <submittedName>
        <fullName evidence="2">Serine kinase</fullName>
    </submittedName>
</protein>
<dbReference type="InterPro" id="IPR027417">
    <property type="entry name" value="P-loop_NTPase"/>
</dbReference>
<comment type="caution">
    <text evidence="2">The sequence shown here is derived from an EMBL/GenBank/DDBJ whole genome shotgun (WGS) entry which is preliminary data.</text>
</comment>
<dbReference type="CDD" id="cd01918">
    <property type="entry name" value="HprK_C"/>
    <property type="match status" value="1"/>
</dbReference>